<dbReference type="InterPro" id="IPR011008">
    <property type="entry name" value="Dimeric_a/b-barrel"/>
</dbReference>
<gene>
    <name evidence="3" type="ORF">HBF25_14625</name>
</gene>
<proteinExistence type="inferred from homology"/>
<dbReference type="AlphaFoldDB" id="A0A7X5UC26"/>
<dbReference type="PANTHER" id="PTHR33606">
    <property type="entry name" value="PROTEIN YCII"/>
    <property type="match status" value="1"/>
</dbReference>
<dbReference type="RefSeq" id="WP_166949626.1">
    <property type="nucleotide sequence ID" value="NZ_JAARLZ010000007.1"/>
</dbReference>
<evidence type="ECO:0000259" key="2">
    <source>
        <dbReference type="Pfam" id="PF03795"/>
    </source>
</evidence>
<feature type="domain" description="YCII-related" evidence="2">
    <location>
        <begin position="1"/>
        <end position="95"/>
    </location>
</feature>
<keyword evidence="4" id="KW-1185">Reference proteome</keyword>
<dbReference type="NCBIfam" id="NF008473">
    <property type="entry name" value="PRK11370.1"/>
    <property type="match status" value="1"/>
</dbReference>
<reference evidence="3 4" key="1">
    <citation type="submission" date="2020-03" db="EMBL/GenBank/DDBJ databases">
        <authorList>
            <person name="Lai Q."/>
        </authorList>
    </citation>
    <scope>NUCLEOTIDE SEQUENCE [LARGE SCALE GENOMIC DNA]</scope>
    <source>
        <strain evidence="3 4">CCUG 25036</strain>
    </source>
</reference>
<accession>A0A7X5UC26</accession>
<dbReference type="EMBL" id="JAARLZ010000007">
    <property type="protein sequence ID" value="NII07617.1"/>
    <property type="molecule type" value="Genomic_DNA"/>
</dbReference>
<protein>
    <submittedName>
        <fullName evidence="3">YciI family protein</fullName>
    </submittedName>
</protein>
<name>A0A7X5UC26_9GAMM</name>
<sequence length="99" mass="10797">MYYVIVALDHPNSLEKRLAARPAHVARLKALQEEGRLKLAGPFPAIDSEDPGEAGFDGSMIVAEFSDLASAKAWAAVDPYVEAGVYREVTVRPFRVTLP</sequence>
<dbReference type="Gene3D" id="3.30.70.1060">
    <property type="entry name" value="Dimeric alpha+beta barrel"/>
    <property type="match status" value="1"/>
</dbReference>
<comment type="caution">
    <text evidence="3">The sequence shown here is derived from an EMBL/GenBank/DDBJ whole genome shotgun (WGS) entry which is preliminary data.</text>
</comment>
<dbReference type="InterPro" id="IPR005545">
    <property type="entry name" value="YCII"/>
</dbReference>
<dbReference type="PANTHER" id="PTHR33606:SF3">
    <property type="entry name" value="PROTEIN YCII"/>
    <property type="match status" value="1"/>
</dbReference>
<evidence type="ECO:0000313" key="4">
    <source>
        <dbReference type="Proteomes" id="UP000490980"/>
    </source>
</evidence>
<dbReference type="Pfam" id="PF03795">
    <property type="entry name" value="YCII"/>
    <property type="match status" value="1"/>
</dbReference>
<organism evidence="3 4">
    <name type="scientific">Luteibacter anthropi</name>
    <dbReference type="NCBI Taxonomy" id="564369"/>
    <lineage>
        <taxon>Bacteria</taxon>
        <taxon>Pseudomonadati</taxon>
        <taxon>Pseudomonadota</taxon>
        <taxon>Gammaproteobacteria</taxon>
        <taxon>Lysobacterales</taxon>
        <taxon>Rhodanobacteraceae</taxon>
        <taxon>Luteibacter</taxon>
    </lineage>
</organism>
<dbReference type="Proteomes" id="UP000490980">
    <property type="component" value="Unassembled WGS sequence"/>
</dbReference>
<evidence type="ECO:0000256" key="1">
    <source>
        <dbReference type="ARBA" id="ARBA00007689"/>
    </source>
</evidence>
<dbReference type="InterPro" id="IPR051807">
    <property type="entry name" value="Sec-metab_biosynth-assoc"/>
</dbReference>
<comment type="similarity">
    <text evidence="1">Belongs to the YciI family.</text>
</comment>
<evidence type="ECO:0000313" key="3">
    <source>
        <dbReference type="EMBL" id="NII07617.1"/>
    </source>
</evidence>
<dbReference type="SUPFAM" id="SSF54909">
    <property type="entry name" value="Dimeric alpha+beta barrel"/>
    <property type="match status" value="1"/>
</dbReference>